<evidence type="ECO:0000256" key="1">
    <source>
        <dbReference type="ARBA" id="ARBA00005613"/>
    </source>
</evidence>
<keyword evidence="3" id="KW-0862">Zinc</keyword>
<sequence length="115" mass="12718">MGRPFRQYLGGPRVYACASCGTHAADLDDIVSKAFQGRHGRAYLFSSVVNVAVGPKEDRLLITGLHTVADIFCNVCGTNLGWKYEAAYEQSQKYKEGKFILEKARVVKDGQDGTW</sequence>
<accession>A0A2V0PQS1</accession>
<dbReference type="PANTHER" id="PTHR13848">
    <property type="entry name" value="PROTEIN YIPPEE-LIKE CG15309-RELATED"/>
    <property type="match status" value="1"/>
</dbReference>
<dbReference type="Pfam" id="PF03226">
    <property type="entry name" value="Yippee-Mis18"/>
    <property type="match status" value="1"/>
</dbReference>
<evidence type="ECO:0000256" key="4">
    <source>
        <dbReference type="RuleBase" id="RU110713"/>
    </source>
</evidence>
<name>A0A2V0PQS1_9CHLO</name>
<dbReference type="OrthoDB" id="6407410at2759"/>
<organism evidence="6 7">
    <name type="scientific">Raphidocelis subcapitata</name>
    <dbReference type="NCBI Taxonomy" id="307507"/>
    <lineage>
        <taxon>Eukaryota</taxon>
        <taxon>Viridiplantae</taxon>
        <taxon>Chlorophyta</taxon>
        <taxon>core chlorophytes</taxon>
        <taxon>Chlorophyceae</taxon>
        <taxon>CS clade</taxon>
        <taxon>Sphaeropleales</taxon>
        <taxon>Selenastraceae</taxon>
        <taxon>Raphidocelis</taxon>
    </lineage>
</organism>
<proteinExistence type="inferred from homology"/>
<dbReference type="STRING" id="307507.A0A2V0PQS1"/>
<feature type="domain" description="Yippee" evidence="5">
    <location>
        <begin position="13"/>
        <end position="110"/>
    </location>
</feature>
<dbReference type="AlphaFoldDB" id="A0A2V0PQS1"/>
<comment type="similarity">
    <text evidence="1 4">Belongs to the yippee family.</text>
</comment>
<evidence type="ECO:0000256" key="2">
    <source>
        <dbReference type="ARBA" id="ARBA00022723"/>
    </source>
</evidence>
<dbReference type="InParanoid" id="A0A2V0PQS1"/>
<dbReference type="InterPro" id="IPR039058">
    <property type="entry name" value="Yippee_fam"/>
</dbReference>
<evidence type="ECO:0000313" key="6">
    <source>
        <dbReference type="EMBL" id="GBG00554.1"/>
    </source>
</evidence>
<dbReference type="InterPro" id="IPR004910">
    <property type="entry name" value="Yippee/Mis18/Cereblon"/>
</dbReference>
<evidence type="ECO:0000313" key="7">
    <source>
        <dbReference type="Proteomes" id="UP000247498"/>
    </source>
</evidence>
<evidence type="ECO:0000256" key="3">
    <source>
        <dbReference type="ARBA" id="ARBA00022833"/>
    </source>
</evidence>
<protein>
    <recommendedName>
        <fullName evidence="4">Protein yippee-like</fullName>
    </recommendedName>
</protein>
<dbReference type="EMBL" id="BDRX01000246">
    <property type="protein sequence ID" value="GBG00554.1"/>
    <property type="molecule type" value="Genomic_DNA"/>
</dbReference>
<reference evidence="6 7" key="1">
    <citation type="journal article" date="2018" name="Sci. Rep.">
        <title>Raphidocelis subcapitata (=Pseudokirchneriella subcapitata) provides an insight into genome evolution and environmental adaptations in the Sphaeropleales.</title>
        <authorList>
            <person name="Suzuki S."/>
            <person name="Yamaguchi H."/>
            <person name="Nakajima N."/>
            <person name="Kawachi M."/>
        </authorList>
    </citation>
    <scope>NUCLEOTIDE SEQUENCE [LARGE SCALE GENOMIC DNA]</scope>
    <source>
        <strain evidence="6 7">NIES-35</strain>
    </source>
</reference>
<keyword evidence="7" id="KW-1185">Reference proteome</keyword>
<dbReference type="Proteomes" id="UP000247498">
    <property type="component" value="Unassembled WGS sequence"/>
</dbReference>
<keyword evidence="2" id="KW-0479">Metal-binding</keyword>
<gene>
    <name evidence="6" type="ORF">Rsub_13250</name>
</gene>
<dbReference type="GO" id="GO:0046872">
    <property type="term" value="F:metal ion binding"/>
    <property type="evidence" value="ECO:0007669"/>
    <property type="project" value="UniProtKB-KW"/>
</dbReference>
<dbReference type="PROSITE" id="PS51792">
    <property type="entry name" value="YIPPEE"/>
    <property type="match status" value="1"/>
</dbReference>
<evidence type="ECO:0000259" key="5">
    <source>
        <dbReference type="PROSITE" id="PS51792"/>
    </source>
</evidence>
<dbReference type="FunCoup" id="A0A2V0PQS1">
    <property type="interactions" value="582"/>
</dbReference>
<dbReference type="InterPro" id="IPR034751">
    <property type="entry name" value="Yippee"/>
</dbReference>
<comment type="caution">
    <text evidence="6">The sequence shown here is derived from an EMBL/GenBank/DDBJ whole genome shotgun (WGS) entry which is preliminary data.</text>
</comment>